<feature type="transmembrane region" description="Helical" evidence="3">
    <location>
        <begin position="184"/>
        <end position="205"/>
    </location>
</feature>
<feature type="transmembrane region" description="Helical" evidence="3">
    <location>
        <begin position="217"/>
        <end position="233"/>
    </location>
</feature>
<evidence type="ECO:0000256" key="2">
    <source>
        <dbReference type="SAM" id="MobiDB-lite"/>
    </source>
</evidence>
<dbReference type="STRING" id="159449.B4N89_05400"/>
<reference evidence="5 6" key="1">
    <citation type="submission" date="2017-03" db="EMBL/GenBank/DDBJ databases">
        <title>Draft genome sequence of Streptomyces scabrisporus NF3, endophyte isolated from Amphipterygium adstringens.</title>
        <authorList>
            <person name="Vazquez M."/>
            <person name="Ceapa C.D."/>
            <person name="Rodriguez Luna D."/>
            <person name="Sanchez Esquivel S."/>
        </authorList>
    </citation>
    <scope>NUCLEOTIDE SEQUENCE [LARGE SCALE GENOMIC DNA]</scope>
    <source>
        <strain evidence="5 6">NF3</strain>
    </source>
</reference>
<feature type="region of interest" description="Disordered" evidence="2">
    <location>
        <begin position="1"/>
        <end position="40"/>
    </location>
</feature>
<dbReference type="AlphaFoldDB" id="A0A1T3NUJ4"/>
<feature type="domain" description="Prepilin type IV endopeptidase peptidase" evidence="4">
    <location>
        <begin position="94"/>
        <end position="200"/>
    </location>
</feature>
<feature type="transmembrane region" description="Helical" evidence="3">
    <location>
        <begin position="117"/>
        <end position="135"/>
    </location>
</feature>
<keyword evidence="3" id="KW-0812">Transmembrane</keyword>
<dbReference type="GO" id="GO:0005886">
    <property type="term" value="C:plasma membrane"/>
    <property type="evidence" value="ECO:0007669"/>
    <property type="project" value="TreeGrafter"/>
</dbReference>
<evidence type="ECO:0000259" key="4">
    <source>
        <dbReference type="Pfam" id="PF01478"/>
    </source>
</evidence>
<comment type="caution">
    <text evidence="5">The sequence shown here is derived from an EMBL/GenBank/DDBJ whole genome shotgun (WGS) entry which is preliminary data.</text>
</comment>
<dbReference type="InterPro" id="IPR000045">
    <property type="entry name" value="Prepilin_IV_endopep_pep"/>
</dbReference>
<sequence>MCRPARRPGGDSGTSGPVRARFDPGSVTGSPPSGAGPVAGLTGSDAVRKSPIHLDADTAGVLRHDRVAIAAGFAAYAAVLVWRVGAQAVLPALLVFGVLAVALAVCDIRLLRLPDALTLPGYPVLAALLLIPFDGDAYGRALIAMAAAYLGHLALALAGVGVGLGDAKAAGLVGLVVGWSSWAALIQALVLAYVAVGLFAVVLAVTRRAGRGSSVPFGPFLLGAALTAVLVHGG</sequence>
<keyword evidence="3" id="KW-1133">Transmembrane helix</keyword>
<dbReference type="Pfam" id="PF01478">
    <property type="entry name" value="Peptidase_A24"/>
    <property type="match status" value="1"/>
</dbReference>
<accession>A0A1T3NUJ4</accession>
<feature type="transmembrane region" description="Helical" evidence="3">
    <location>
        <begin position="142"/>
        <end position="164"/>
    </location>
</feature>
<evidence type="ECO:0000256" key="1">
    <source>
        <dbReference type="ARBA" id="ARBA00005801"/>
    </source>
</evidence>
<dbReference type="Proteomes" id="UP000190037">
    <property type="component" value="Unassembled WGS sequence"/>
</dbReference>
<organism evidence="5 6">
    <name type="scientific">Embleya scabrispora</name>
    <dbReference type="NCBI Taxonomy" id="159449"/>
    <lineage>
        <taxon>Bacteria</taxon>
        <taxon>Bacillati</taxon>
        <taxon>Actinomycetota</taxon>
        <taxon>Actinomycetes</taxon>
        <taxon>Kitasatosporales</taxon>
        <taxon>Streptomycetaceae</taxon>
        <taxon>Embleya</taxon>
    </lineage>
</organism>
<dbReference type="PANTHER" id="PTHR30487">
    <property type="entry name" value="TYPE 4 PREPILIN-LIKE PROTEINS LEADER PEPTIDE-PROCESSING ENZYME"/>
    <property type="match status" value="1"/>
</dbReference>
<gene>
    <name evidence="5" type="ORF">B4N89_05400</name>
</gene>
<dbReference type="EMBL" id="MWQN01000001">
    <property type="protein sequence ID" value="OPC80458.1"/>
    <property type="molecule type" value="Genomic_DNA"/>
</dbReference>
<dbReference type="Gene3D" id="1.20.120.1220">
    <property type="match status" value="1"/>
</dbReference>
<evidence type="ECO:0000313" key="6">
    <source>
        <dbReference type="Proteomes" id="UP000190037"/>
    </source>
</evidence>
<feature type="compositionally biased region" description="Low complexity" evidence="2">
    <location>
        <begin position="24"/>
        <end position="40"/>
    </location>
</feature>
<proteinExistence type="inferred from homology"/>
<evidence type="ECO:0000256" key="3">
    <source>
        <dbReference type="SAM" id="Phobius"/>
    </source>
</evidence>
<dbReference type="GO" id="GO:0004190">
    <property type="term" value="F:aspartic-type endopeptidase activity"/>
    <property type="evidence" value="ECO:0007669"/>
    <property type="project" value="InterPro"/>
</dbReference>
<dbReference type="PANTHER" id="PTHR30487:SF0">
    <property type="entry name" value="PREPILIN LEADER PEPTIDASE_N-METHYLTRANSFERASE-RELATED"/>
    <property type="match status" value="1"/>
</dbReference>
<keyword evidence="6" id="KW-1185">Reference proteome</keyword>
<keyword evidence="3" id="KW-0472">Membrane</keyword>
<name>A0A1T3NUJ4_9ACTN</name>
<evidence type="ECO:0000313" key="5">
    <source>
        <dbReference type="EMBL" id="OPC80458.1"/>
    </source>
</evidence>
<protein>
    <recommendedName>
        <fullName evidence="4">Prepilin type IV endopeptidase peptidase domain-containing protein</fullName>
    </recommendedName>
</protein>
<dbReference type="InterPro" id="IPR050882">
    <property type="entry name" value="Prepilin_peptidase/N-MTase"/>
</dbReference>
<dbReference type="GO" id="GO:0006465">
    <property type="term" value="P:signal peptide processing"/>
    <property type="evidence" value="ECO:0007669"/>
    <property type="project" value="TreeGrafter"/>
</dbReference>
<comment type="similarity">
    <text evidence="1">Belongs to the peptidase A24 family.</text>
</comment>